<reference evidence="1" key="1">
    <citation type="submission" date="2014-05" db="EMBL/GenBank/DDBJ databases">
        <authorList>
            <person name="Chronopoulou M."/>
        </authorList>
    </citation>
    <scope>NUCLEOTIDE SEQUENCE</scope>
    <source>
        <tissue evidence="1">Whole organism</tissue>
    </source>
</reference>
<organism evidence="1">
    <name type="scientific">Lepeophtheirus salmonis</name>
    <name type="common">Salmon louse</name>
    <name type="synonym">Caligus salmonis</name>
    <dbReference type="NCBI Taxonomy" id="72036"/>
    <lineage>
        <taxon>Eukaryota</taxon>
        <taxon>Metazoa</taxon>
        <taxon>Ecdysozoa</taxon>
        <taxon>Arthropoda</taxon>
        <taxon>Crustacea</taxon>
        <taxon>Multicrustacea</taxon>
        <taxon>Hexanauplia</taxon>
        <taxon>Copepoda</taxon>
        <taxon>Siphonostomatoida</taxon>
        <taxon>Caligidae</taxon>
        <taxon>Lepeophtheirus</taxon>
    </lineage>
</organism>
<name>A0A0K2V1T8_LEPSM</name>
<accession>A0A0K2V1T8</accession>
<evidence type="ECO:0000313" key="1">
    <source>
        <dbReference type="EMBL" id="CDW44285.1"/>
    </source>
</evidence>
<dbReference type="EMBL" id="HACA01026924">
    <property type="protein sequence ID" value="CDW44285.1"/>
    <property type="molecule type" value="Transcribed_RNA"/>
</dbReference>
<feature type="non-terminal residue" evidence="1">
    <location>
        <position position="1"/>
    </location>
</feature>
<dbReference type="AlphaFoldDB" id="A0A0K2V1T8"/>
<sequence length="59" mass="7257">RVYLHLQSIHKVSNILTWQFPSIPYFRCDFIEVVRLLIYKVNHFDDYYCFTILIVFKSI</sequence>
<protein>
    <submittedName>
        <fullName evidence="1">Uncharacterized protein</fullName>
    </submittedName>
</protein>
<proteinExistence type="predicted"/>